<keyword evidence="1" id="KW-0732">Signal</keyword>
<gene>
    <name evidence="2" type="ordered locus">Solca_3064</name>
</gene>
<dbReference type="eggNOG" id="COG0810">
    <property type="taxonomic scope" value="Bacteria"/>
</dbReference>
<dbReference type="SUPFAM" id="SSF52833">
    <property type="entry name" value="Thioredoxin-like"/>
    <property type="match status" value="1"/>
</dbReference>
<dbReference type="HOGENOM" id="CLU_322071_0_0_10"/>
<dbReference type="Proteomes" id="UP000007590">
    <property type="component" value="Chromosome"/>
</dbReference>
<evidence type="ECO:0000313" key="2">
    <source>
        <dbReference type="EMBL" id="AFD08081.1"/>
    </source>
</evidence>
<dbReference type="InterPro" id="IPR036249">
    <property type="entry name" value="Thioredoxin-like_sf"/>
</dbReference>
<accession>H8KWG3</accession>
<dbReference type="STRING" id="929556.Solca_3064"/>
<feature type="signal peptide" evidence="1">
    <location>
        <begin position="1"/>
        <end position="19"/>
    </location>
</feature>
<sequence length="788" mass="89678">MKKLILPLVFSALALTSFAQSTSKGLSGYYKSSFSEVNFQLFLFENQRFQLSLNQQEHQSDIKGVFTLKNDTLRFSTDNVFDRFVVNQKMTTNEVPVTKIAIVLGEEDTYYADYIQLMIGDKYDKEKLKAVSTFEKKDSVYYFSQKINADDHLFIVNSLGGSKSYVYDYALNNQINELYIGQNRGDILDVFNQLYAYKGKEANEIVITDGRSPLSFFFIRSIEKADDKKAEPTFVKPVKSGFTTLTKQSLFLDSTFEYNYSDAAVADTVAAAYDYSADSISVFTDYSKALTEAKNTGKYLVMYYEPKDCSGCTSTINEVLREAKSAYSYIAGSVNKSYVFYQVPEADKNRFKKYTIKKFPAMVILTPQEELLYYGYGPDNKTQLDKVFTYYTDFVNNLKMQQVNVVLPARVEKSGYSEPELVNYLKESALVKSEQYADATTPAYDGYHAESAKKDLNNFSSPLETAYDTLRVVHYLDTLIAKYKLNSPPDTATVNLIAEVMINTDETYCPLMTSQYIASVDGQMKVSPAMQYLLKNYAELKNYQYKTSADSYYDDEGRSLYEIISERIKRALYAAETEEGQRKMLAFQQEFIRQTPEVEHFETPVLINNLNFYAGKLSLQPMFEEVAINYCEAIAKNPEAVRGIVDGVYTKLASFQKKAFDVSLSDNHYAILGEYCNSEKGDKACFDQVMAATLNTAAWSFFENKVNDELLKKALNWSKSSLVLEKNNPYYLDTYAHLLYRLGNKVEALKQQQLAVAKAADKKSGYYIQEDMLSNMKGDLQKMKAGTL</sequence>
<organism evidence="2 3">
    <name type="scientific">Solitalea canadensis (strain ATCC 29591 / DSM 3403 / JCM 21819 / LMG 8368 / NBRC 15130 / NCIMB 12057 / USAM 9D)</name>
    <name type="common">Flexibacter canadensis</name>
    <dbReference type="NCBI Taxonomy" id="929556"/>
    <lineage>
        <taxon>Bacteria</taxon>
        <taxon>Pseudomonadati</taxon>
        <taxon>Bacteroidota</taxon>
        <taxon>Sphingobacteriia</taxon>
        <taxon>Sphingobacteriales</taxon>
        <taxon>Sphingobacteriaceae</taxon>
        <taxon>Solitalea</taxon>
    </lineage>
</organism>
<evidence type="ECO:0000256" key="1">
    <source>
        <dbReference type="SAM" id="SignalP"/>
    </source>
</evidence>
<feature type="chain" id="PRO_5003615385" description="Thioredoxin domain-containing protein" evidence="1">
    <location>
        <begin position="20"/>
        <end position="788"/>
    </location>
</feature>
<evidence type="ECO:0000313" key="3">
    <source>
        <dbReference type="Proteomes" id="UP000007590"/>
    </source>
</evidence>
<dbReference type="OrthoDB" id="645813at2"/>
<proteinExistence type="predicted"/>
<dbReference type="Gene3D" id="3.40.30.10">
    <property type="entry name" value="Glutaredoxin"/>
    <property type="match status" value="1"/>
</dbReference>
<protein>
    <recommendedName>
        <fullName evidence="4">Thioredoxin domain-containing protein</fullName>
    </recommendedName>
</protein>
<reference evidence="2" key="1">
    <citation type="submission" date="2012-02" db="EMBL/GenBank/DDBJ databases">
        <title>The complete genome of Solitalea canadensis DSM 3403.</title>
        <authorList>
            <consortium name="US DOE Joint Genome Institute (JGI-PGF)"/>
            <person name="Lucas S."/>
            <person name="Copeland A."/>
            <person name="Lapidus A."/>
            <person name="Glavina del Rio T."/>
            <person name="Dalin E."/>
            <person name="Tice H."/>
            <person name="Bruce D."/>
            <person name="Goodwin L."/>
            <person name="Pitluck S."/>
            <person name="Peters L."/>
            <person name="Ovchinnikova G."/>
            <person name="Lu M."/>
            <person name="Kyrpides N."/>
            <person name="Mavromatis K."/>
            <person name="Ivanova N."/>
            <person name="Brettin T."/>
            <person name="Detter J.C."/>
            <person name="Han C."/>
            <person name="Larimer F."/>
            <person name="Land M."/>
            <person name="Hauser L."/>
            <person name="Markowitz V."/>
            <person name="Cheng J.-F."/>
            <person name="Hugenholtz P."/>
            <person name="Woyke T."/>
            <person name="Wu D."/>
            <person name="Spring S."/>
            <person name="Schroeder M."/>
            <person name="Kopitz M."/>
            <person name="Brambilla E."/>
            <person name="Klenk H.-P."/>
            <person name="Eisen J.A."/>
        </authorList>
    </citation>
    <scope>NUCLEOTIDE SEQUENCE</scope>
    <source>
        <strain evidence="2">DSM 3403</strain>
    </source>
</reference>
<dbReference type="EMBL" id="CP003349">
    <property type="protein sequence ID" value="AFD08081.1"/>
    <property type="molecule type" value="Genomic_DNA"/>
</dbReference>
<dbReference type="AlphaFoldDB" id="H8KWG3"/>
<keyword evidence="3" id="KW-1185">Reference proteome</keyword>
<dbReference type="RefSeq" id="WP_014681307.1">
    <property type="nucleotide sequence ID" value="NC_017770.1"/>
</dbReference>
<evidence type="ECO:0008006" key="4">
    <source>
        <dbReference type="Google" id="ProtNLM"/>
    </source>
</evidence>
<dbReference type="KEGG" id="scn:Solca_3064"/>
<name>H8KWG3_SOLCM</name>